<dbReference type="InterPro" id="IPR027417">
    <property type="entry name" value="P-loop_NTPase"/>
</dbReference>
<comment type="caution">
    <text evidence="1">The sequence shown here is derived from an EMBL/GenBank/DDBJ whole genome shotgun (WGS) entry which is preliminary data.</text>
</comment>
<sequence length="608" mass="69908">MELTKSTIRRFNDLNRRVFSRVSVKHPLYLNGSYRYSPWASDIDLYSRVPPEELEKVLRVLLSIDDDAEMVFLKLKIGEHKTKDKALLKDPDRVYDYLAKAEPGRRWVKCNWLLWTGATIEEVSVVYDLGKPVSKARMVASIKNDIAKYEAVPDMYKALKRRRLLLKNKAPIDKILNDTRLGQAVALIEGKGIKSTPVYFDEDDMAGKTSVDIPKGKAQAVLIPPSVVSKRERDVWYLSGKSGAGKSYLSASLIDFYRKTGQRVYVLSPIRDAKFGKDAKYLKIDNLVGMSSSYDKANARYQEAKIRFKYKKKELAENPDLLMKLELRLNELKPDPSKRGRMEMKLCPDKMEELFSDSVILFDDYQEGMTGGEIKLVEFFRDFYLTTGRHTRTSMILCHHISNDREKTKMIMTETSNIVLFSKSTTKSREYLLKTYYGFDKGQIAEVEKRMKAKDRWVSKSIDSLFGKNNAIILFYPGKKSKKGLTGHYTCLIKIGDEYHYYDSYGDFIDKPKQYSKQRNALYNEPGRKNSLIALLRKAQKEGAVIDYSHYKHQSEHPLVATCGRHCLTRCMRSDLTNDQYDGFITACAKKWKTDKDGAVSASAIWPL</sequence>
<reference evidence="1 2" key="1">
    <citation type="submission" date="2019-07" db="EMBL/GenBank/DDBJ databases">
        <title>Genomes of Cafeteria roenbergensis.</title>
        <authorList>
            <person name="Fischer M.G."/>
            <person name="Hackl T."/>
            <person name="Roman M."/>
        </authorList>
    </citation>
    <scope>NUCLEOTIDE SEQUENCE [LARGE SCALE GENOMIC DNA]</scope>
    <source>
        <strain evidence="1 2">BVI</strain>
    </source>
</reference>
<organism evidence="1 2">
    <name type="scientific">Cafeteria roenbergensis</name>
    <name type="common">Marine flagellate</name>
    <dbReference type="NCBI Taxonomy" id="33653"/>
    <lineage>
        <taxon>Eukaryota</taxon>
        <taxon>Sar</taxon>
        <taxon>Stramenopiles</taxon>
        <taxon>Bigyra</taxon>
        <taxon>Opalozoa</taxon>
        <taxon>Bicosoecida</taxon>
        <taxon>Cafeteriaceae</taxon>
        <taxon>Cafeteria</taxon>
    </lineage>
</organism>
<dbReference type="Gene3D" id="3.40.50.300">
    <property type="entry name" value="P-loop containing nucleotide triphosphate hydrolases"/>
    <property type="match status" value="1"/>
</dbReference>
<dbReference type="AlphaFoldDB" id="A0A5A8C4M7"/>
<proteinExistence type="predicted"/>
<name>A0A5A8C4M7_CAFRO</name>
<evidence type="ECO:0000313" key="2">
    <source>
        <dbReference type="Proteomes" id="UP000323011"/>
    </source>
</evidence>
<protein>
    <submittedName>
        <fullName evidence="1">Uncharacterized protein</fullName>
    </submittedName>
</protein>
<dbReference type="SUPFAM" id="SSF52540">
    <property type="entry name" value="P-loop containing nucleoside triphosphate hydrolases"/>
    <property type="match status" value="1"/>
</dbReference>
<gene>
    <name evidence="1" type="ORF">FNF29_06940</name>
</gene>
<dbReference type="Proteomes" id="UP000323011">
    <property type="component" value="Unassembled WGS sequence"/>
</dbReference>
<keyword evidence="2" id="KW-1185">Reference proteome</keyword>
<dbReference type="EMBL" id="VLTN01000058">
    <property type="protein sequence ID" value="KAA0147996.1"/>
    <property type="molecule type" value="Genomic_DNA"/>
</dbReference>
<accession>A0A5A8C4M7</accession>
<evidence type="ECO:0000313" key="1">
    <source>
        <dbReference type="EMBL" id="KAA0147996.1"/>
    </source>
</evidence>